<evidence type="ECO:0000313" key="3">
    <source>
        <dbReference type="EMBL" id="CAF0810719.1"/>
    </source>
</evidence>
<dbReference type="PANTHER" id="PTHR46333:SF2">
    <property type="entry name" value="CYTOKINESIS PROTEIN 3"/>
    <property type="match status" value="1"/>
</dbReference>
<dbReference type="Gene3D" id="3.10.620.30">
    <property type="match status" value="1"/>
</dbReference>
<gene>
    <name evidence="3" type="ORF">IZO911_LOCUS7446</name>
</gene>
<dbReference type="Proteomes" id="UP000663860">
    <property type="component" value="Unassembled WGS sequence"/>
</dbReference>
<feature type="domain" description="Transglutaminase-like" evidence="2">
    <location>
        <begin position="321"/>
        <end position="388"/>
    </location>
</feature>
<dbReference type="SUPFAM" id="SSF54001">
    <property type="entry name" value="Cysteine proteinases"/>
    <property type="match status" value="1"/>
</dbReference>
<dbReference type="EMBL" id="CAJNOE010000048">
    <property type="protein sequence ID" value="CAF0810719.1"/>
    <property type="molecule type" value="Genomic_DNA"/>
</dbReference>
<organism evidence="3 4">
    <name type="scientific">Adineta steineri</name>
    <dbReference type="NCBI Taxonomy" id="433720"/>
    <lineage>
        <taxon>Eukaryota</taxon>
        <taxon>Metazoa</taxon>
        <taxon>Spiralia</taxon>
        <taxon>Gnathifera</taxon>
        <taxon>Rotifera</taxon>
        <taxon>Eurotatoria</taxon>
        <taxon>Bdelloidea</taxon>
        <taxon>Adinetida</taxon>
        <taxon>Adinetidae</taxon>
        <taxon>Adineta</taxon>
    </lineage>
</organism>
<reference evidence="3" key="1">
    <citation type="submission" date="2021-02" db="EMBL/GenBank/DDBJ databases">
        <authorList>
            <person name="Nowell W R."/>
        </authorList>
    </citation>
    <scope>NUCLEOTIDE SEQUENCE</scope>
</reference>
<dbReference type="AlphaFoldDB" id="A0A813TF19"/>
<dbReference type="InterPro" id="IPR056564">
    <property type="entry name" value="Ig-like_KY"/>
</dbReference>
<evidence type="ECO:0000256" key="1">
    <source>
        <dbReference type="SAM" id="MobiDB-lite"/>
    </source>
</evidence>
<proteinExistence type="predicted"/>
<dbReference type="InterPro" id="IPR052557">
    <property type="entry name" value="CAP/Cytokinesis_protein"/>
</dbReference>
<evidence type="ECO:0000259" key="2">
    <source>
        <dbReference type="SMART" id="SM00460"/>
    </source>
</evidence>
<protein>
    <recommendedName>
        <fullName evidence="2">Transglutaminase-like domain-containing protein</fullName>
    </recommendedName>
</protein>
<name>A0A813TF19_9BILA</name>
<evidence type="ECO:0000313" key="4">
    <source>
        <dbReference type="Proteomes" id="UP000663860"/>
    </source>
</evidence>
<sequence length="643" mass="73704">MFEAVKQIVRQNKSIPSRSIIPQPPQATSHRRRRDRSTVPIQIEVDATIDHQTSVKPLRQGKKAFEDPIVNTDVDVSEEYDKSSSPLINSSTPKMKQKSSSQQPLSTNLEQLQNTLITTAEHDVRQSLFNNIGTLGSTTLNFDTIDRLQDTLVQTIEKRANPTKENSNELNNLFDDLKRTLVNAIIEQQPMLLQDLIKQSVADALKNQHKSMLNVTTTTNGQANRQKAITLANSREIKISADTKKTCIDTNFRQQRDAVVANKRFRDLVQQWSAISSMKDLTDTIKRHGTNKLEYAWLLFCWIGEYIKYALNCNINAAESVFRTRQGVCRGFASLYHECCSLLSINCYEISGYAKNNLVKTNEELNKSPHAWNSIVLDNYTYLVDPTWGAGGRDNENKLEDFYFLTSPEEFIYTHYCSGYQLLAPEISRAEFLSLPIMRSIYYQLGLNLLSPKQGFNEISENLFKISIRTPKHVNMFATLKVGKDEYPRNLHTFCQRDETNRDIFNCYIAPPVDGLYNIDIFANTNNEQTYQGAINMRLRVSNITNAFTFPMTYLTFKEHNCILIEPLQGVVHKNEEILIHMIIPNANVIEIQNGHDHIVPTKDEYKKGMLKKKIRVQDDIKVCGRWDDNADIISTICIFYMI</sequence>
<dbReference type="SMART" id="SM00460">
    <property type="entry name" value="TGc"/>
    <property type="match status" value="1"/>
</dbReference>
<dbReference type="Pfam" id="PF01841">
    <property type="entry name" value="Transglut_core"/>
    <property type="match status" value="1"/>
</dbReference>
<feature type="region of interest" description="Disordered" evidence="1">
    <location>
        <begin position="76"/>
        <end position="104"/>
    </location>
</feature>
<comment type="caution">
    <text evidence="3">The sequence shown here is derived from an EMBL/GenBank/DDBJ whole genome shotgun (WGS) entry which is preliminary data.</text>
</comment>
<accession>A0A813TF19</accession>
<dbReference type="PANTHER" id="PTHR46333">
    <property type="entry name" value="CYTOKINESIS PROTEIN 3"/>
    <property type="match status" value="1"/>
</dbReference>
<dbReference type="InterPro" id="IPR038765">
    <property type="entry name" value="Papain-like_cys_pep_sf"/>
</dbReference>
<dbReference type="GO" id="GO:0005737">
    <property type="term" value="C:cytoplasm"/>
    <property type="evidence" value="ECO:0007669"/>
    <property type="project" value="TreeGrafter"/>
</dbReference>
<dbReference type="InterPro" id="IPR002931">
    <property type="entry name" value="Transglutaminase-like"/>
</dbReference>
<feature type="compositionally biased region" description="Polar residues" evidence="1">
    <location>
        <begin position="83"/>
        <end position="104"/>
    </location>
</feature>
<feature type="region of interest" description="Disordered" evidence="1">
    <location>
        <begin position="13"/>
        <end position="40"/>
    </location>
</feature>
<dbReference type="Pfam" id="PF23265">
    <property type="entry name" value="Ig-like_KY"/>
    <property type="match status" value="1"/>
</dbReference>